<proteinExistence type="predicted"/>
<dbReference type="PANTHER" id="PTHR42788:SF13">
    <property type="entry name" value="ALIPHATIC SULFONATES IMPORT ATP-BINDING PROTEIN SSUB"/>
    <property type="match status" value="1"/>
</dbReference>
<dbReference type="InterPro" id="IPR017871">
    <property type="entry name" value="ABC_transporter-like_CS"/>
</dbReference>
<dbReference type="AlphaFoldDB" id="A0A1E7DQ36"/>
<dbReference type="STRING" id="1714016.BA724_04155"/>
<dbReference type="Proteomes" id="UP000095658">
    <property type="component" value="Unassembled WGS sequence"/>
</dbReference>
<dbReference type="Gene3D" id="3.40.50.300">
    <property type="entry name" value="P-loop containing nucleotide triphosphate hydrolases"/>
    <property type="match status" value="1"/>
</dbReference>
<dbReference type="EMBL" id="MAMP01000020">
    <property type="protein sequence ID" value="OES45207.1"/>
    <property type="molecule type" value="Genomic_DNA"/>
</dbReference>
<keyword evidence="4" id="KW-1278">Translocase</keyword>
<gene>
    <name evidence="6" type="ORF">BA724_04155</name>
</gene>
<evidence type="ECO:0000256" key="1">
    <source>
        <dbReference type="ARBA" id="ARBA00022448"/>
    </source>
</evidence>
<evidence type="ECO:0000313" key="7">
    <source>
        <dbReference type="Proteomes" id="UP000095658"/>
    </source>
</evidence>
<evidence type="ECO:0000256" key="3">
    <source>
        <dbReference type="ARBA" id="ARBA00022840"/>
    </source>
</evidence>
<keyword evidence="3 6" id="KW-0067">ATP-binding</keyword>
<dbReference type="SMART" id="SM00382">
    <property type="entry name" value="AAA"/>
    <property type="match status" value="1"/>
</dbReference>
<dbReference type="InterPro" id="IPR050166">
    <property type="entry name" value="ABC_transporter_ATP-bind"/>
</dbReference>
<dbReference type="PANTHER" id="PTHR42788">
    <property type="entry name" value="TAURINE IMPORT ATP-BINDING PROTEIN-RELATED"/>
    <property type="match status" value="1"/>
</dbReference>
<dbReference type="InterPro" id="IPR003593">
    <property type="entry name" value="AAA+_ATPase"/>
</dbReference>
<dbReference type="CDD" id="cd03293">
    <property type="entry name" value="ABC_NrtD_SsuB_transporters"/>
    <property type="match status" value="1"/>
</dbReference>
<protein>
    <submittedName>
        <fullName evidence="6">Nitrate ABC transporter ATP-binding protein</fullName>
    </submittedName>
</protein>
<dbReference type="InterPro" id="IPR027417">
    <property type="entry name" value="P-loop_NTPase"/>
</dbReference>
<keyword evidence="7" id="KW-1185">Reference proteome</keyword>
<dbReference type="InterPro" id="IPR003439">
    <property type="entry name" value="ABC_transporter-like_ATP-bd"/>
</dbReference>
<dbReference type="GO" id="GO:0005524">
    <property type="term" value="F:ATP binding"/>
    <property type="evidence" value="ECO:0007669"/>
    <property type="project" value="UniProtKB-KW"/>
</dbReference>
<dbReference type="PROSITE" id="PS00211">
    <property type="entry name" value="ABC_TRANSPORTER_1"/>
    <property type="match status" value="1"/>
</dbReference>
<comment type="caution">
    <text evidence="6">The sequence shown here is derived from an EMBL/GenBank/DDBJ whole genome shotgun (WGS) entry which is preliminary data.</text>
</comment>
<sequence>MEFLTMKDITYGYQGTNPVVDRVNLIIKKGEFHCLLGKSGCGKTTLLKLASGLLQPDKGSIHLNGKGMTEPSHECGFVFQSPTLLEWKVVMDNVLLPVSLRRKLTEEDREHAAALLEMIGLSSHHKRYPTQLSGGQQSRVALARALIQKPSMLFLDEPFAALDAITREELQEDLLRICGLQNTTVLFITHDISEAVYLSDRIAVMDNGSIIYEEEVDLAKPRTMEMRYGSYFNDHCLTLRQIMSEGRS</sequence>
<feature type="domain" description="ABC transporter" evidence="5">
    <location>
        <begin position="4"/>
        <end position="232"/>
    </location>
</feature>
<keyword evidence="2" id="KW-0547">Nucleotide-binding</keyword>
<name>A0A1E7DQ36_9BACI</name>
<dbReference type="Pfam" id="PF00005">
    <property type="entry name" value="ABC_tran"/>
    <property type="match status" value="1"/>
</dbReference>
<keyword evidence="1" id="KW-0813">Transport</keyword>
<evidence type="ECO:0000256" key="2">
    <source>
        <dbReference type="ARBA" id="ARBA00022741"/>
    </source>
</evidence>
<dbReference type="PROSITE" id="PS50893">
    <property type="entry name" value="ABC_TRANSPORTER_2"/>
    <property type="match status" value="1"/>
</dbReference>
<dbReference type="OrthoDB" id="9802264at2"/>
<dbReference type="SUPFAM" id="SSF52540">
    <property type="entry name" value="P-loop containing nucleoside triphosphate hydrolases"/>
    <property type="match status" value="1"/>
</dbReference>
<organism evidence="6 7">
    <name type="scientific">Domibacillus iocasae</name>
    <dbReference type="NCBI Taxonomy" id="1714016"/>
    <lineage>
        <taxon>Bacteria</taxon>
        <taxon>Bacillati</taxon>
        <taxon>Bacillota</taxon>
        <taxon>Bacilli</taxon>
        <taxon>Bacillales</taxon>
        <taxon>Bacillaceae</taxon>
        <taxon>Domibacillus</taxon>
    </lineage>
</organism>
<reference evidence="6 7" key="1">
    <citation type="submission" date="2016-06" db="EMBL/GenBank/DDBJ databases">
        <title>Domibacillus iocasae genome sequencing.</title>
        <authorList>
            <person name="Verma A."/>
            <person name="Pal Y."/>
            <person name="Ojha A.K."/>
            <person name="Krishnamurthi S."/>
        </authorList>
    </citation>
    <scope>NUCLEOTIDE SEQUENCE [LARGE SCALE GENOMIC DNA]</scope>
    <source>
        <strain evidence="6 7">DSM 29979</strain>
    </source>
</reference>
<dbReference type="RefSeq" id="WP_069938088.1">
    <property type="nucleotide sequence ID" value="NZ_MAMP01000020.1"/>
</dbReference>
<evidence type="ECO:0000259" key="5">
    <source>
        <dbReference type="PROSITE" id="PS50893"/>
    </source>
</evidence>
<accession>A0A1E7DQ36</accession>
<evidence type="ECO:0000256" key="4">
    <source>
        <dbReference type="ARBA" id="ARBA00022967"/>
    </source>
</evidence>
<evidence type="ECO:0000313" key="6">
    <source>
        <dbReference type="EMBL" id="OES45207.1"/>
    </source>
</evidence>
<dbReference type="GO" id="GO:0016887">
    <property type="term" value="F:ATP hydrolysis activity"/>
    <property type="evidence" value="ECO:0007669"/>
    <property type="project" value="InterPro"/>
</dbReference>